<proteinExistence type="predicted"/>
<dbReference type="EMBL" id="BPLR01002135">
    <property type="protein sequence ID" value="GIX70396.1"/>
    <property type="molecule type" value="Genomic_DNA"/>
</dbReference>
<keyword evidence="2" id="KW-1185">Reference proteome</keyword>
<evidence type="ECO:0000313" key="2">
    <source>
        <dbReference type="Proteomes" id="UP001054945"/>
    </source>
</evidence>
<organism evidence="1 2">
    <name type="scientific">Caerostris extrusa</name>
    <name type="common">Bark spider</name>
    <name type="synonym">Caerostris bankana</name>
    <dbReference type="NCBI Taxonomy" id="172846"/>
    <lineage>
        <taxon>Eukaryota</taxon>
        <taxon>Metazoa</taxon>
        <taxon>Ecdysozoa</taxon>
        <taxon>Arthropoda</taxon>
        <taxon>Chelicerata</taxon>
        <taxon>Arachnida</taxon>
        <taxon>Araneae</taxon>
        <taxon>Araneomorphae</taxon>
        <taxon>Entelegynae</taxon>
        <taxon>Araneoidea</taxon>
        <taxon>Araneidae</taxon>
        <taxon>Caerostris</taxon>
    </lineage>
</organism>
<comment type="caution">
    <text evidence="1">The sequence shown here is derived from an EMBL/GenBank/DDBJ whole genome shotgun (WGS) entry which is preliminary data.</text>
</comment>
<dbReference type="AlphaFoldDB" id="A0AAV4MDC9"/>
<name>A0AAV4MDC9_CAEEX</name>
<protein>
    <submittedName>
        <fullName evidence="1">Uncharacterized protein</fullName>
    </submittedName>
</protein>
<dbReference type="Proteomes" id="UP001054945">
    <property type="component" value="Unassembled WGS sequence"/>
</dbReference>
<sequence>MNELRNFSANSGIGSVARRSLSGDSGNSATWRLVPVILCNTPYFDSGRDNRRMGQNSSLLLHTPVPPPLIEKKDSESMASLSNKYLCGPIQTQLPLTNAVISDHPPTEHFFSSSASYNFVQKADNQWP</sequence>
<gene>
    <name evidence="1" type="ORF">CEXT_293821</name>
</gene>
<evidence type="ECO:0000313" key="1">
    <source>
        <dbReference type="EMBL" id="GIX70396.1"/>
    </source>
</evidence>
<accession>A0AAV4MDC9</accession>
<reference evidence="1 2" key="1">
    <citation type="submission" date="2021-06" db="EMBL/GenBank/DDBJ databases">
        <title>Caerostris extrusa draft genome.</title>
        <authorList>
            <person name="Kono N."/>
            <person name="Arakawa K."/>
        </authorList>
    </citation>
    <scope>NUCLEOTIDE SEQUENCE [LARGE SCALE GENOMIC DNA]</scope>
</reference>